<feature type="region of interest" description="Disordered" evidence="1">
    <location>
        <begin position="13"/>
        <end position="38"/>
    </location>
</feature>
<reference evidence="4" key="1">
    <citation type="submission" date="2016-06" db="UniProtKB">
        <authorList>
            <consortium name="WormBaseParasite"/>
        </authorList>
    </citation>
    <scope>IDENTIFICATION</scope>
</reference>
<dbReference type="Proteomes" id="UP000271098">
    <property type="component" value="Unassembled WGS sequence"/>
</dbReference>
<evidence type="ECO:0000313" key="3">
    <source>
        <dbReference type="Proteomes" id="UP000271098"/>
    </source>
</evidence>
<organism evidence="4">
    <name type="scientific">Gongylonema pulchrum</name>
    <dbReference type="NCBI Taxonomy" id="637853"/>
    <lineage>
        <taxon>Eukaryota</taxon>
        <taxon>Metazoa</taxon>
        <taxon>Ecdysozoa</taxon>
        <taxon>Nematoda</taxon>
        <taxon>Chromadorea</taxon>
        <taxon>Rhabditida</taxon>
        <taxon>Spirurina</taxon>
        <taxon>Spiruromorpha</taxon>
        <taxon>Spiruroidea</taxon>
        <taxon>Gongylonematidae</taxon>
        <taxon>Gongylonema</taxon>
    </lineage>
</organism>
<keyword evidence="3" id="KW-1185">Reference proteome</keyword>
<dbReference type="WBParaSite" id="GPUH_0001732001-mRNA-1">
    <property type="protein sequence ID" value="GPUH_0001732001-mRNA-1"/>
    <property type="gene ID" value="GPUH_0001732001"/>
</dbReference>
<protein>
    <submittedName>
        <fullName evidence="4">Transmembrane protein</fullName>
    </submittedName>
</protein>
<gene>
    <name evidence="2" type="ORF">GPUH_LOCUS17299</name>
</gene>
<dbReference type="AlphaFoldDB" id="A0A183E8K7"/>
<accession>A0A183E8K7</accession>
<reference evidence="2 3" key="2">
    <citation type="submission" date="2018-11" db="EMBL/GenBank/DDBJ databases">
        <authorList>
            <consortium name="Pathogen Informatics"/>
        </authorList>
    </citation>
    <scope>NUCLEOTIDE SEQUENCE [LARGE SCALE GENOMIC DNA]</scope>
</reference>
<evidence type="ECO:0000256" key="1">
    <source>
        <dbReference type="SAM" id="MobiDB-lite"/>
    </source>
</evidence>
<evidence type="ECO:0000313" key="4">
    <source>
        <dbReference type="WBParaSite" id="GPUH_0001732001-mRNA-1"/>
    </source>
</evidence>
<name>A0A183E8K7_9BILA</name>
<proteinExistence type="predicted"/>
<evidence type="ECO:0000313" key="2">
    <source>
        <dbReference type="EMBL" id="VDN29542.1"/>
    </source>
</evidence>
<feature type="region of interest" description="Disordered" evidence="1">
    <location>
        <begin position="101"/>
        <end position="149"/>
    </location>
</feature>
<dbReference type="EMBL" id="UYRT01084989">
    <property type="protein sequence ID" value="VDN29542.1"/>
    <property type="molecule type" value="Genomic_DNA"/>
</dbReference>
<sequence length="178" mass="19828">MVVALTTGGLLLSFKRDESNQEQMPPPRKRRRREPARKIDEVTSFTEEEVQAWANDFEALLKKRRQRKKKTGPIPDELATPLMMAPGSMLSKLQKAAQKINGRIDESTEAEPVHPPTPTRRPLQPVQDALGSPAAGVGTPIGRSSSEERIEQVRRATTSSSRLVSTVSFPDVRIICLY</sequence>